<dbReference type="Gene3D" id="2.40.50.140">
    <property type="entry name" value="Nucleic acid-binding proteins"/>
    <property type="match status" value="1"/>
</dbReference>
<reference evidence="3 4" key="1">
    <citation type="submission" date="2019-08" db="EMBL/GenBank/DDBJ databases">
        <title>Complete genome sequence of Spiroplasma chinense CCH (DSM 19755).</title>
        <authorList>
            <person name="Shen H.-Y."/>
            <person name="Lin Y.-C."/>
            <person name="Chou L."/>
            <person name="Kuo C.-H."/>
        </authorList>
    </citation>
    <scope>NUCLEOTIDE SEQUENCE [LARGE SCALE GENOMIC DNA]</scope>
    <source>
        <strain evidence="3 4">CCH</strain>
    </source>
</reference>
<feature type="domain" description="S1 motif" evidence="2">
    <location>
        <begin position="5"/>
        <end position="77"/>
    </location>
</feature>
<evidence type="ECO:0000313" key="4">
    <source>
        <dbReference type="Proteomes" id="UP000323144"/>
    </source>
</evidence>
<dbReference type="KEGG" id="schi:SCHIN_v1c09370"/>
<feature type="region of interest" description="Disordered" evidence="1">
    <location>
        <begin position="88"/>
        <end position="108"/>
    </location>
</feature>
<dbReference type="PROSITE" id="PS50126">
    <property type="entry name" value="S1"/>
    <property type="match status" value="1"/>
</dbReference>
<dbReference type="InterPro" id="IPR003029">
    <property type="entry name" value="S1_domain"/>
</dbReference>
<gene>
    <name evidence="3" type="ORF">SCHIN_v1c09370</name>
</gene>
<dbReference type="InterPro" id="IPR050437">
    <property type="entry name" value="Ribos_protein_bS1-like"/>
</dbReference>
<dbReference type="Pfam" id="PF00575">
    <property type="entry name" value="S1"/>
    <property type="match status" value="1"/>
</dbReference>
<dbReference type="GO" id="GO:0003729">
    <property type="term" value="F:mRNA binding"/>
    <property type="evidence" value="ECO:0007669"/>
    <property type="project" value="TreeGrafter"/>
</dbReference>
<protein>
    <recommendedName>
        <fullName evidence="2">S1 motif domain-containing protein</fullName>
    </recommendedName>
</protein>
<dbReference type="RefSeq" id="WP_166508499.1">
    <property type="nucleotide sequence ID" value="NZ_CP043026.1"/>
</dbReference>
<evidence type="ECO:0000259" key="2">
    <source>
        <dbReference type="PROSITE" id="PS50126"/>
    </source>
</evidence>
<feature type="compositionally biased region" description="Basic and acidic residues" evidence="1">
    <location>
        <begin position="99"/>
        <end position="108"/>
    </location>
</feature>
<evidence type="ECO:0000256" key="1">
    <source>
        <dbReference type="SAM" id="MobiDB-lite"/>
    </source>
</evidence>
<dbReference type="EMBL" id="CP043026">
    <property type="protein sequence ID" value="QEH62130.1"/>
    <property type="molecule type" value="Genomic_DNA"/>
</dbReference>
<sequence length="108" mass="12048">MIEKGQKVIAKVTSVVAYGAFCEVVDGDKVIKGLIHISEFSDYFVNDISKYVSSGDEVEVEVIDFDNDKNQIKLSYKKLRPELLKENDSSIKPTGDGFGKLKDIVDNE</sequence>
<dbReference type="GO" id="GO:0003735">
    <property type="term" value="F:structural constituent of ribosome"/>
    <property type="evidence" value="ECO:0007669"/>
    <property type="project" value="TreeGrafter"/>
</dbReference>
<evidence type="ECO:0000313" key="3">
    <source>
        <dbReference type="EMBL" id="QEH62130.1"/>
    </source>
</evidence>
<name>A0A5B9Y595_9MOLU</name>
<dbReference type="Proteomes" id="UP000323144">
    <property type="component" value="Chromosome"/>
</dbReference>
<dbReference type="SUPFAM" id="SSF50249">
    <property type="entry name" value="Nucleic acid-binding proteins"/>
    <property type="match status" value="1"/>
</dbReference>
<keyword evidence="4" id="KW-1185">Reference proteome</keyword>
<proteinExistence type="predicted"/>
<dbReference type="InterPro" id="IPR012340">
    <property type="entry name" value="NA-bd_OB-fold"/>
</dbReference>
<dbReference type="GO" id="GO:0006412">
    <property type="term" value="P:translation"/>
    <property type="evidence" value="ECO:0007669"/>
    <property type="project" value="TreeGrafter"/>
</dbReference>
<dbReference type="SMART" id="SM00316">
    <property type="entry name" value="S1"/>
    <property type="match status" value="1"/>
</dbReference>
<organism evidence="3 4">
    <name type="scientific">Spiroplasma chinense</name>
    <dbReference type="NCBI Taxonomy" id="216932"/>
    <lineage>
        <taxon>Bacteria</taxon>
        <taxon>Bacillati</taxon>
        <taxon>Mycoplasmatota</taxon>
        <taxon>Mollicutes</taxon>
        <taxon>Entomoplasmatales</taxon>
        <taxon>Spiroplasmataceae</taxon>
        <taxon>Spiroplasma</taxon>
    </lineage>
</organism>
<dbReference type="PANTHER" id="PTHR10724">
    <property type="entry name" value="30S RIBOSOMAL PROTEIN S1"/>
    <property type="match status" value="1"/>
</dbReference>
<accession>A0A5B9Y595</accession>
<dbReference type="AlphaFoldDB" id="A0A5B9Y595"/>